<feature type="region of interest" description="Disordered" evidence="1">
    <location>
        <begin position="115"/>
        <end position="142"/>
    </location>
</feature>
<keyword evidence="3" id="KW-1185">Reference proteome</keyword>
<organism evidence="2 3">
    <name type="scientific">Sphaeroforma arctica JP610</name>
    <dbReference type="NCBI Taxonomy" id="667725"/>
    <lineage>
        <taxon>Eukaryota</taxon>
        <taxon>Ichthyosporea</taxon>
        <taxon>Ichthyophonida</taxon>
        <taxon>Sphaeroforma</taxon>
    </lineage>
</organism>
<dbReference type="Proteomes" id="UP000054560">
    <property type="component" value="Unassembled WGS sequence"/>
</dbReference>
<accession>A0A0L0G0I4</accession>
<feature type="compositionally biased region" description="Polar residues" evidence="1">
    <location>
        <begin position="24"/>
        <end position="35"/>
    </location>
</feature>
<dbReference type="AlphaFoldDB" id="A0A0L0G0I4"/>
<dbReference type="EMBL" id="KQ242003">
    <property type="protein sequence ID" value="KNC81723.1"/>
    <property type="molecule type" value="Genomic_DNA"/>
</dbReference>
<evidence type="ECO:0000313" key="3">
    <source>
        <dbReference type="Proteomes" id="UP000054560"/>
    </source>
</evidence>
<evidence type="ECO:0000256" key="1">
    <source>
        <dbReference type="SAM" id="MobiDB-lite"/>
    </source>
</evidence>
<dbReference type="RefSeq" id="XP_014155625.1">
    <property type="nucleotide sequence ID" value="XM_014300150.1"/>
</dbReference>
<protein>
    <submittedName>
        <fullName evidence="2">Uncharacterized protein</fullName>
    </submittedName>
</protein>
<gene>
    <name evidence="2" type="ORF">SARC_05964</name>
</gene>
<dbReference type="GeneID" id="25906468"/>
<name>A0A0L0G0I4_9EUKA</name>
<evidence type="ECO:0000313" key="2">
    <source>
        <dbReference type="EMBL" id="KNC81723.1"/>
    </source>
</evidence>
<sequence length="142" mass="15741">MMGPKTRPLPTDLDQATLDEDFSETQAGPTVQQRWAPQYPTLAGSTPTRQLPDKGANGMKKISPVKRRIERTRPVPQVAPYGELQDNSQDPGNVPIDTITYPKQLSVHHDRYLEDPQAVKRHKGSEPTEPSITASTAAEMKL</sequence>
<feature type="region of interest" description="Disordered" evidence="1">
    <location>
        <begin position="1"/>
        <end position="98"/>
    </location>
</feature>
<proteinExistence type="predicted"/>
<reference evidence="2 3" key="1">
    <citation type="submission" date="2011-02" db="EMBL/GenBank/DDBJ databases">
        <title>The Genome Sequence of Sphaeroforma arctica JP610.</title>
        <authorList>
            <consortium name="The Broad Institute Genome Sequencing Platform"/>
            <person name="Russ C."/>
            <person name="Cuomo C."/>
            <person name="Young S.K."/>
            <person name="Zeng Q."/>
            <person name="Gargeya S."/>
            <person name="Alvarado L."/>
            <person name="Berlin A."/>
            <person name="Chapman S.B."/>
            <person name="Chen Z."/>
            <person name="Freedman E."/>
            <person name="Gellesch M."/>
            <person name="Goldberg J."/>
            <person name="Griggs A."/>
            <person name="Gujja S."/>
            <person name="Heilman E."/>
            <person name="Heiman D."/>
            <person name="Howarth C."/>
            <person name="Mehta T."/>
            <person name="Neiman D."/>
            <person name="Pearson M."/>
            <person name="Roberts A."/>
            <person name="Saif S."/>
            <person name="Shea T."/>
            <person name="Shenoy N."/>
            <person name="Sisk P."/>
            <person name="Stolte C."/>
            <person name="Sykes S."/>
            <person name="White J."/>
            <person name="Yandava C."/>
            <person name="Burger G."/>
            <person name="Gray M.W."/>
            <person name="Holland P.W.H."/>
            <person name="King N."/>
            <person name="Lang F.B.F."/>
            <person name="Roger A.J."/>
            <person name="Ruiz-Trillo I."/>
            <person name="Haas B."/>
            <person name="Nusbaum C."/>
            <person name="Birren B."/>
        </authorList>
    </citation>
    <scope>NUCLEOTIDE SEQUENCE [LARGE SCALE GENOMIC DNA]</scope>
    <source>
        <strain evidence="2 3">JP610</strain>
    </source>
</reference>